<gene>
    <name evidence="1" type="ORF">MMOR_45850</name>
</gene>
<evidence type="ECO:0000313" key="2">
    <source>
        <dbReference type="Proteomes" id="UP000466681"/>
    </source>
</evidence>
<evidence type="ECO:0000313" key="1">
    <source>
        <dbReference type="EMBL" id="BBX03649.1"/>
    </source>
</evidence>
<sequence length="62" mass="6825">MTGIDIRSAHMVTREEYASMATLGTSDSEFKITIDGMQVNGGVLTAARRHPNRPSYRPEKGD</sequence>
<accession>A0AAD1M8K8</accession>
<proteinExistence type="predicted"/>
<dbReference type="AlphaFoldDB" id="A0AAD1M8K8"/>
<protein>
    <submittedName>
        <fullName evidence="1">Uncharacterized protein</fullName>
    </submittedName>
</protein>
<organism evidence="1 2">
    <name type="scientific">Mycolicibacterium moriokaense</name>
    <dbReference type="NCBI Taxonomy" id="39691"/>
    <lineage>
        <taxon>Bacteria</taxon>
        <taxon>Bacillati</taxon>
        <taxon>Actinomycetota</taxon>
        <taxon>Actinomycetes</taxon>
        <taxon>Mycobacteriales</taxon>
        <taxon>Mycobacteriaceae</taxon>
        <taxon>Mycolicibacterium</taxon>
    </lineage>
</organism>
<dbReference type="RefSeq" id="WP_163657905.1">
    <property type="nucleotide sequence ID" value="NZ_AP022560.1"/>
</dbReference>
<keyword evidence="2" id="KW-1185">Reference proteome</keyword>
<dbReference type="KEGG" id="mmor:MMOR_45850"/>
<dbReference type="Proteomes" id="UP000466681">
    <property type="component" value="Chromosome"/>
</dbReference>
<name>A0AAD1M8K8_9MYCO</name>
<dbReference type="EMBL" id="AP022560">
    <property type="protein sequence ID" value="BBX03649.1"/>
    <property type="molecule type" value="Genomic_DNA"/>
</dbReference>
<reference evidence="1 2" key="1">
    <citation type="journal article" date="2019" name="Emerg. Microbes Infect.">
        <title>Comprehensive subspecies identification of 175 nontuberculous mycobacteria species based on 7547 genomic profiles.</title>
        <authorList>
            <person name="Matsumoto Y."/>
            <person name="Kinjo T."/>
            <person name="Motooka D."/>
            <person name="Nabeya D."/>
            <person name="Jung N."/>
            <person name="Uechi K."/>
            <person name="Horii T."/>
            <person name="Iida T."/>
            <person name="Fujita J."/>
            <person name="Nakamura S."/>
        </authorList>
    </citation>
    <scope>NUCLEOTIDE SEQUENCE [LARGE SCALE GENOMIC DNA]</scope>
    <source>
        <strain evidence="1 2">JCM 6375</strain>
    </source>
</reference>